<name>A0A1D6HBC0_MAIZE</name>
<dbReference type="AlphaFoldDB" id="A0A1D6HBC0"/>
<dbReference type="PANTHER" id="PTHR11875">
    <property type="entry name" value="TESTIS-SPECIFIC Y-ENCODED PROTEIN"/>
    <property type="match status" value="1"/>
</dbReference>
<keyword evidence="4" id="KW-0143">Chaperone</keyword>
<dbReference type="GO" id="GO:0005737">
    <property type="term" value="C:cytoplasm"/>
    <property type="evidence" value="ECO:0007669"/>
    <property type="project" value="UniProtKB-SubCell"/>
</dbReference>
<dbReference type="GO" id="GO:0042393">
    <property type="term" value="F:histone binding"/>
    <property type="evidence" value="ECO:0007669"/>
    <property type="project" value="UniProtKB-ARBA"/>
</dbReference>
<comment type="similarity">
    <text evidence="2">Belongs to the nucleosome assembly protein (NAP) family.</text>
</comment>
<keyword evidence="3" id="KW-0175">Coiled coil</keyword>
<evidence type="ECO:0000256" key="4">
    <source>
        <dbReference type="ARBA" id="ARBA00023186"/>
    </source>
</evidence>
<dbReference type="GO" id="GO:0005634">
    <property type="term" value="C:nucleus"/>
    <property type="evidence" value="ECO:0007669"/>
    <property type="project" value="InterPro"/>
</dbReference>
<evidence type="ECO:0000256" key="3">
    <source>
        <dbReference type="ARBA" id="ARBA00023054"/>
    </source>
</evidence>
<dbReference type="EMBL" id="CM000781">
    <property type="protein sequence ID" value="AQK71999.1"/>
    <property type="molecule type" value="Genomic_DNA"/>
</dbReference>
<evidence type="ECO:0000256" key="2">
    <source>
        <dbReference type="ARBA" id="ARBA00009947"/>
    </source>
</evidence>
<protein>
    <submittedName>
        <fullName evidence="6">Nucleosome/chromatin assembly factor A104</fullName>
    </submittedName>
</protein>
<gene>
    <name evidence="6" type="ORF">ZEAMMB73_Zm00001d016935</name>
</gene>
<dbReference type="GO" id="GO:0000724">
    <property type="term" value="P:double-strand break repair via homologous recombination"/>
    <property type="evidence" value="ECO:0007669"/>
    <property type="project" value="UniProtKB-ARBA"/>
</dbReference>
<comment type="subcellular location">
    <subcellularLocation>
        <location evidence="1">Cytoplasm</location>
    </subcellularLocation>
</comment>
<sequence>MGPANGNGINKKGNKRPLVVESFFSWFSDTELKSLADGVQDEVAEIIKEDLWPNPLKYFNNEVEDEFEGDEEDDDDDDDDDNVSLLSCLHYVSF</sequence>
<accession>A0A1D6HBC0</accession>
<dbReference type="SUPFAM" id="SSF143113">
    <property type="entry name" value="NAP-like"/>
    <property type="match status" value="1"/>
</dbReference>
<evidence type="ECO:0000256" key="1">
    <source>
        <dbReference type="ARBA" id="ARBA00004496"/>
    </source>
</evidence>
<dbReference type="InterPro" id="IPR037231">
    <property type="entry name" value="NAP-like_sf"/>
</dbReference>
<evidence type="ECO:0000256" key="5">
    <source>
        <dbReference type="SAM" id="MobiDB-lite"/>
    </source>
</evidence>
<organism evidence="6">
    <name type="scientific">Zea mays</name>
    <name type="common">Maize</name>
    <dbReference type="NCBI Taxonomy" id="4577"/>
    <lineage>
        <taxon>Eukaryota</taxon>
        <taxon>Viridiplantae</taxon>
        <taxon>Streptophyta</taxon>
        <taxon>Embryophyta</taxon>
        <taxon>Tracheophyta</taxon>
        <taxon>Spermatophyta</taxon>
        <taxon>Magnoliopsida</taxon>
        <taxon>Liliopsida</taxon>
        <taxon>Poales</taxon>
        <taxon>Poaceae</taxon>
        <taxon>PACMAD clade</taxon>
        <taxon>Panicoideae</taxon>
        <taxon>Andropogonodae</taxon>
        <taxon>Andropogoneae</taxon>
        <taxon>Tripsacinae</taxon>
        <taxon>Zea</taxon>
    </lineage>
</organism>
<reference evidence="6" key="1">
    <citation type="submission" date="2015-12" db="EMBL/GenBank/DDBJ databases">
        <title>Update maize B73 reference genome by single molecule sequencing technologies.</title>
        <authorList>
            <consortium name="Maize Genome Sequencing Project"/>
            <person name="Ware D."/>
        </authorList>
    </citation>
    <scope>NUCLEOTIDE SEQUENCE</scope>
    <source>
        <tissue evidence="6">Seedling</tissue>
    </source>
</reference>
<dbReference type="Gene3D" id="3.30.1120.90">
    <property type="entry name" value="Nucleosome assembly protein"/>
    <property type="match status" value="1"/>
</dbReference>
<dbReference type="InterPro" id="IPR002164">
    <property type="entry name" value="NAP_family"/>
</dbReference>
<feature type="region of interest" description="Disordered" evidence="5">
    <location>
        <begin position="62"/>
        <end position="82"/>
    </location>
</feature>
<dbReference type="ExpressionAtlas" id="A0A1D6HBC0">
    <property type="expression patterns" value="baseline and differential"/>
</dbReference>
<dbReference type="GO" id="GO:0006334">
    <property type="term" value="P:nucleosome assembly"/>
    <property type="evidence" value="ECO:0007669"/>
    <property type="project" value="InterPro"/>
</dbReference>
<proteinExistence type="inferred from homology"/>
<evidence type="ECO:0000313" key="6">
    <source>
        <dbReference type="EMBL" id="AQK71999.1"/>
    </source>
</evidence>